<feature type="domain" description="NADP-dependent oxidoreductase" evidence="2">
    <location>
        <begin position="21"/>
        <end position="320"/>
    </location>
</feature>
<dbReference type="Pfam" id="PF00248">
    <property type="entry name" value="Aldo_ket_red"/>
    <property type="match status" value="1"/>
</dbReference>
<dbReference type="OrthoDB" id="37537at2759"/>
<evidence type="ECO:0000259" key="2">
    <source>
        <dbReference type="Pfam" id="PF00248"/>
    </source>
</evidence>
<dbReference type="SUPFAM" id="SSF51430">
    <property type="entry name" value="NAD(P)-linked oxidoreductase"/>
    <property type="match status" value="1"/>
</dbReference>
<dbReference type="InterPro" id="IPR050791">
    <property type="entry name" value="Aldo-Keto_reductase"/>
</dbReference>
<dbReference type="PANTHER" id="PTHR43625:SF40">
    <property type="entry name" value="ALDO-KETO REDUCTASE YAKC [NADP(+)]"/>
    <property type="match status" value="1"/>
</dbReference>
<comment type="caution">
    <text evidence="3">The sequence shown here is derived from an EMBL/GenBank/DDBJ whole genome shotgun (WGS) entry which is preliminary data.</text>
</comment>
<evidence type="ECO:0000313" key="4">
    <source>
        <dbReference type="Proteomes" id="UP000236546"/>
    </source>
</evidence>
<dbReference type="PANTHER" id="PTHR43625">
    <property type="entry name" value="AFLATOXIN B1 ALDEHYDE REDUCTASE"/>
    <property type="match status" value="1"/>
</dbReference>
<dbReference type="InterPro" id="IPR036812">
    <property type="entry name" value="NAD(P)_OxRdtase_dom_sf"/>
</dbReference>
<dbReference type="InterPro" id="IPR023210">
    <property type="entry name" value="NADP_OxRdtase_dom"/>
</dbReference>
<accession>A0A2K0TDE4</accession>
<name>A0A2K0TDE4_9HYPO</name>
<dbReference type="Proteomes" id="UP000236546">
    <property type="component" value="Unassembled WGS sequence"/>
</dbReference>
<dbReference type="GO" id="GO:0005737">
    <property type="term" value="C:cytoplasm"/>
    <property type="evidence" value="ECO:0007669"/>
    <property type="project" value="TreeGrafter"/>
</dbReference>
<organism evidence="3 4">
    <name type="scientific">Trichoderma gamsii</name>
    <dbReference type="NCBI Taxonomy" id="398673"/>
    <lineage>
        <taxon>Eukaryota</taxon>
        <taxon>Fungi</taxon>
        <taxon>Dikarya</taxon>
        <taxon>Ascomycota</taxon>
        <taxon>Pezizomycotina</taxon>
        <taxon>Sordariomycetes</taxon>
        <taxon>Hypocreomycetidae</taxon>
        <taxon>Hypocreales</taxon>
        <taxon>Hypocreaceae</taxon>
        <taxon>Trichoderma</taxon>
    </lineage>
</organism>
<proteinExistence type="predicted"/>
<evidence type="ECO:0000256" key="1">
    <source>
        <dbReference type="ARBA" id="ARBA00023002"/>
    </source>
</evidence>
<keyword evidence="1" id="KW-0560">Oxidoreductase</keyword>
<dbReference type="AlphaFoldDB" id="A0A2K0TDE4"/>
<dbReference type="Gene3D" id="3.20.20.100">
    <property type="entry name" value="NADP-dependent oxidoreductase domain"/>
    <property type="match status" value="1"/>
</dbReference>
<sequence length="342" mass="37824">MAANSIQQRKLGKDGPSVSAMGFGLMTIAGAHGDRPSEEEQFQILDRAAELGTTFWDTSDIYFDNLEVLAKWFRRTGKRNDIFLASKFGLIMGENLQLKGIDSSGEYCKKACEDSLQRLGIECIDLYYVHHINPQTPIEETMRAMVQLQAEGKIKHIGLCGLSSRTLRRAYKIAPVAAVQVEYSAFVLDIEGERGSNLLQTCRELGVAIVCFGPIGRGLLTGTVTGSESIAGTGDIRTQWVPRFQPENLNKNLKVVSQFKALAEKKGCTSSQMALAWLLKQGNDVIPIPGTKRIKYLEANWASLNVHLSDEEEMEIRKIVRDAELAGFETKPSSYADTVEEA</sequence>
<dbReference type="GO" id="GO:0016491">
    <property type="term" value="F:oxidoreductase activity"/>
    <property type="evidence" value="ECO:0007669"/>
    <property type="project" value="UniProtKB-KW"/>
</dbReference>
<evidence type="ECO:0000313" key="3">
    <source>
        <dbReference type="EMBL" id="PNP43553.1"/>
    </source>
</evidence>
<gene>
    <name evidence="3" type="ORF">TGAMA5MH_04525</name>
</gene>
<reference evidence="3 4" key="1">
    <citation type="submission" date="2017-02" db="EMBL/GenBank/DDBJ databases">
        <title>Genomes of Trichoderma spp. with biocontrol activity.</title>
        <authorList>
            <person name="Gardiner D."/>
            <person name="Kazan K."/>
            <person name="Vos C."/>
            <person name="Harvey P."/>
        </authorList>
    </citation>
    <scope>NUCLEOTIDE SEQUENCE [LARGE SCALE GENOMIC DNA]</scope>
    <source>
        <strain evidence="3 4">A5MH</strain>
    </source>
</reference>
<protein>
    <recommendedName>
        <fullName evidence="2">NADP-dependent oxidoreductase domain-containing protein</fullName>
    </recommendedName>
</protein>
<dbReference type="EMBL" id="MTYH01000037">
    <property type="protein sequence ID" value="PNP43553.1"/>
    <property type="molecule type" value="Genomic_DNA"/>
</dbReference>